<comment type="caution">
    <text evidence="2">The sequence shown here is derived from an EMBL/GenBank/DDBJ whole genome shotgun (WGS) entry which is preliminary data.</text>
</comment>
<evidence type="ECO:0000256" key="1">
    <source>
        <dbReference type="SAM" id="MobiDB-lite"/>
    </source>
</evidence>
<accession>A0AAD5MEI9</accession>
<name>A0AAD5MEI9_PARTN</name>
<evidence type="ECO:0000313" key="2">
    <source>
        <dbReference type="EMBL" id="KAJ1347572.1"/>
    </source>
</evidence>
<keyword evidence="3" id="KW-1185">Reference proteome</keyword>
<dbReference type="Proteomes" id="UP001196413">
    <property type="component" value="Unassembled WGS sequence"/>
</dbReference>
<dbReference type="AlphaFoldDB" id="A0AAD5MEI9"/>
<evidence type="ECO:0000313" key="3">
    <source>
        <dbReference type="Proteomes" id="UP001196413"/>
    </source>
</evidence>
<proteinExistence type="predicted"/>
<gene>
    <name evidence="2" type="ORF">KIN20_002664</name>
</gene>
<organism evidence="2 3">
    <name type="scientific">Parelaphostrongylus tenuis</name>
    <name type="common">Meningeal worm</name>
    <dbReference type="NCBI Taxonomy" id="148309"/>
    <lineage>
        <taxon>Eukaryota</taxon>
        <taxon>Metazoa</taxon>
        <taxon>Ecdysozoa</taxon>
        <taxon>Nematoda</taxon>
        <taxon>Chromadorea</taxon>
        <taxon>Rhabditida</taxon>
        <taxon>Rhabditina</taxon>
        <taxon>Rhabditomorpha</taxon>
        <taxon>Strongyloidea</taxon>
        <taxon>Metastrongylidae</taxon>
        <taxon>Parelaphostrongylus</taxon>
    </lineage>
</organism>
<protein>
    <submittedName>
        <fullName evidence="2">Uncharacterized protein</fullName>
    </submittedName>
</protein>
<dbReference type="EMBL" id="JAHQIW010000337">
    <property type="protein sequence ID" value="KAJ1347572.1"/>
    <property type="molecule type" value="Genomic_DNA"/>
</dbReference>
<reference evidence="2" key="1">
    <citation type="submission" date="2021-06" db="EMBL/GenBank/DDBJ databases">
        <title>Parelaphostrongylus tenuis whole genome reference sequence.</title>
        <authorList>
            <person name="Garwood T.J."/>
            <person name="Larsen P.A."/>
            <person name="Fountain-Jones N.M."/>
            <person name="Garbe J.R."/>
            <person name="Macchietto M.G."/>
            <person name="Kania S.A."/>
            <person name="Gerhold R.W."/>
            <person name="Richards J.E."/>
            <person name="Wolf T.M."/>
        </authorList>
    </citation>
    <scope>NUCLEOTIDE SEQUENCE</scope>
    <source>
        <strain evidence="2">MNPRO001-30</strain>
        <tissue evidence="2">Meninges</tissue>
    </source>
</reference>
<sequence>MSIVTAPSHRRRLAAGRQRVIASLPKTMSPRREHHFGSNGAEVQHLEEDGWRLGYDVELNGFGFVEVTQGSDSEDESNSEAECGVDDVELTQHPGYRSLSQLEESSADYVPSSDGPDESVTENEFLVRATE</sequence>
<feature type="region of interest" description="Disordered" evidence="1">
    <location>
        <begin position="97"/>
        <end position="131"/>
    </location>
</feature>